<name>A0ABY4WAM6_9BACL</name>
<keyword evidence="2" id="KW-1185">Reference proteome</keyword>
<organism evidence="1 2">
    <name type="scientific">Brevibacillus ruminantium</name>
    <dbReference type="NCBI Taxonomy" id="2950604"/>
    <lineage>
        <taxon>Bacteria</taxon>
        <taxon>Bacillati</taxon>
        <taxon>Bacillota</taxon>
        <taxon>Bacilli</taxon>
        <taxon>Bacillales</taxon>
        <taxon>Paenibacillaceae</taxon>
        <taxon>Brevibacillus</taxon>
    </lineage>
</organism>
<dbReference type="RefSeq" id="WP_251871070.1">
    <property type="nucleotide sequence ID" value="NZ_CP098755.1"/>
</dbReference>
<accession>A0ABY4WAM6</accession>
<dbReference type="EMBL" id="CP098755">
    <property type="protein sequence ID" value="USG63984.1"/>
    <property type="molecule type" value="Genomic_DNA"/>
</dbReference>
<sequence length="64" mass="7370">MTVRKERKSEAPEAKRTKQKWIESAASFKAERFELAGALFDVKDNQLVAESDVKRRLAKYKVGE</sequence>
<proteinExistence type="predicted"/>
<protein>
    <submittedName>
        <fullName evidence="1">Uncharacterized protein</fullName>
    </submittedName>
</protein>
<evidence type="ECO:0000313" key="2">
    <source>
        <dbReference type="Proteomes" id="UP001056500"/>
    </source>
</evidence>
<reference evidence="1" key="1">
    <citation type="submission" date="2022-06" db="EMBL/GenBank/DDBJ databases">
        <title>Genome sequencing of Brevibacillus sp. BB3-R1.</title>
        <authorList>
            <person name="Heo J."/>
            <person name="Lee D."/>
            <person name="Won M."/>
            <person name="Han B.-H."/>
            <person name="Hong S.-B."/>
            <person name="Kwon S.-W."/>
        </authorList>
    </citation>
    <scope>NUCLEOTIDE SEQUENCE</scope>
    <source>
        <strain evidence="1">BB3-R1</strain>
    </source>
</reference>
<dbReference type="Proteomes" id="UP001056500">
    <property type="component" value="Chromosome"/>
</dbReference>
<gene>
    <name evidence="1" type="ORF">NDK47_17700</name>
</gene>
<evidence type="ECO:0000313" key="1">
    <source>
        <dbReference type="EMBL" id="USG63984.1"/>
    </source>
</evidence>